<comment type="caution">
    <text evidence="1">The sequence shown here is derived from an EMBL/GenBank/DDBJ whole genome shotgun (WGS) entry which is preliminary data.</text>
</comment>
<accession>A0AAV3ZEP0</accession>
<organism evidence="1 2">
    <name type="scientific">Plakobranchus ocellatus</name>
    <dbReference type="NCBI Taxonomy" id="259542"/>
    <lineage>
        <taxon>Eukaryota</taxon>
        <taxon>Metazoa</taxon>
        <taxon>Spiralia</taxon>
        <taxon>Lophotrochozoa</taxon>
        <taxon>Mollusca</taxon>
        <taxon>Gastropoda</taxon>
        <taxon>Heterobranchia</taxon>
        <taxon>Euthyneura</taxon>
        <taxon>Panpulmonata</taxon>
        <taxon>Sacoglossa</taxon>
        <taxon>Placobranchoidea</taxon>
        <taxon>Plakobranchidae</taxon>
        <taxon>Plakobranchus</taxon>
    </lineage>
</organism>
<dbReference type="Proteomes" id="UP000735302">
    <property type="component" value="Unassembled WGS sequence"/>
</dbReference>
<protein>
    <submittedName>
        <fullName evidence="1">Uncharacterized protein</fullName>
    </submittedName>
</protein>
<keyword evidence="2" id="KW-1185">Reference proteome</keyword>
<dbReference type="EMBL" id="BLXT01002806">
    <property type="protein sequence ID" value="GFN97700.1"/>
    <property type="molecule type" value="Genomic_DNA"/>
</dbReference>
<sequence>MATMTIYAHGNDDNDDYDLQWRRMRHNTPQAQRTSSVTVVEDSTGCQKYGLPVVPKLHTLCLPYNRRPFTARDEGTSGSPQPLTLKLLSGFPQQRTLRQRPKYRALTRHCRPDNHPGSTLPALDPGHSKYCLPDSGRILLPHRSL</sequence>
<name>A0AAV3ZEP0_9GAST</name>
<reference evidence="1 2" key="1">
    <citation type="journal article" date="2021" name="Elife">
        <title>Chloroplast acquisition without the gene transfer in kleptoplastic sea slugs, Plakobranchus ocellatus.</title>
        <authorList>
            <person name="Maeda T."/>
            <person name="Takahashi S."/>
            <person name="Yoshida T."/>
            <person name="Shimamura S."/>
            <person name="Takaki Y."/>
            <person name="Nagai Y."/>
            <person name="Toyoda A."/>
            <person name="Suzuki Y."/>
            <person name="Arimoto A."/>
            <person name="Ishii H."/>
            <person name="Satoh N."/>
            <person name="Nishiyama T."/>
            <person name="Hasebe M."/>
            <person name="Maruyama T."/>
            <person name="Minagawa J."/>
            <person name="Obokata J."/>
            <person name="Shigenobu S."/>
        </authorList>
    </citation>
    <scope>NUCLEOTIDE SEQUENCE [LARGE SCALE GENOMIC DNA]</scope>
</reference>
<evidence type="ECO:0000313" key="1">
    <source>
        <dbReference type="EMBL" id="GFN97700.1"/>
    </source>
</evidence>
<gene>
    <name evidence="1" type="ORF">PoB_002420600</name>
</gene>
<proteinExistence type="predicted"/>
<evidence type="ECO:0000313" key="2">
    <source>
        <dbReference type="Proteomes" id="UP000735302"/>
    </source>
</evidence>
<dbReference type="AlphaFoldDB" id="A0AAV3ZEP0"/>